<feature type="region of interest" description="Disordered" evidence="1">
    <location>
        <begin position="91"/>
        <end position="122"/>
    </location>
</feature>
<evidence type="ECO:0000313" key="4">
    <source>
        <dbReference type="Proteomes" id="UP000596742"/>
    </source>
</evidence>
<protein>
    <submittedName>
        <fullName evidence="3">Uncharacterized protein</fullName>
    </submittedName>
</protein>
<dbReference type="EMBL" id="UYJE01004717">
    <property type="protein sequence ID" value="VDI30642.1"/>
    <property type="molecule type" value="Genomic_DNA"/>
</dbReference>
<evidence type="ECO:0000256" key="2">
    <source>
        <dbReference type="SAM" id="Phobius"/>
    </source>
</evidence>
<reference evidence="3" key="1">
    <citation type="submission" date="2018-11" db="EMBL/GenBank/DDBJ databases">
        <authorList>
            <person name="Alioto T."/>
            <person name="Alioto T."/>
        </authorList>
    </citation>
    <scope>NUCLEOTIDE SEQUENCE</scope>
</reference>
<dbReference type="AlphaFoldDB" id="A0A8B6E9D3"/>
<dbReference type="Proteomes" id="UP000596742">
    <property type="component" value="Unassembled WGS sequence"/>
</dbReference>
<accession>A0A8B6E9D3</accession>
<name>A0A8B6E9D3_MYTGA</name>
<gene>
    <name evidence="3" type="ORF">MGAL_10B079413</name>
</gene>
<keyword evidence="2" id="KW-0812">Transmembrane</keyword>
<dbReference type="OrthoDB" id="10433870at2759"/>
<feature type="compositionally biased region" description="Basic and acidic residues" evidence="1">
    <location>
        <begin position="93"/>
        <end position="105"/>
    </location>
</feature>
<sequence length="142" mass="15950">MEYNILHNTQQEGCNLQLIKTNEEKINKMKFGTAFFQTKPVEKLLCISISVGILIILVFFLAIGIVIYSSGRCHGTTLTDTQLRELIVALNKEPPDNSDRPKESTSESEVDTGFDSTTHDTTRDTSLARKIDGKLIVILYEK</sequence>
<evidence type="ECO:0000256" key="1">
    <source>
        <dbReference type="SAM" id="MobiDB-lite"/>
    </source>
</evidence>
<organism evidence="3 4">
    <name type="scientific">Mytilus galloprovincialis</name>
    <name type="common">Mediterranean mussel</name>
    <dbReference type="NCBI Taxonomy" id="29158"/>
    <lineage>
        <taxon>Eukaryota</taxon>
        <taxon>Metazoa</taxon>
        <taxon>Spiralia</taxon>
        <taxon>Lophotrochozoa</taxon>
        <taxon>Mollusca</taxon>
        <taxon>Bivalvia</taxon>
        <taxon>Autobranchia</taxon>
        <taxon>Pteriomorphia</taxon>
        <taxon>Mytilida</taxon>
        <taxon>Mytiloidea</taxon>
        <taxon>Mytilidae</taxon>
        <taxon>Mytilinae</taxon>
        <taxon>Mytilus</taxon>
    </lineage>
</organism>
<keyword evidence="2" id="KW-0472">Membrane</keyword>
<proteinExistence type="predicted"/>
<feature type="transmembrane region" description="Helical" evidence="2">
    <location>
        <begin position="44"/>
        <end position="68"/>
    </location>
</feature>
<evidence type="ECO:0000313" key="3">
    <source>
        <dbReference type="EMBL" id="VDI30642.1"/>
    </source>
</evidence>
<keyword evidence="4" id="KW-1185">Reference proteome</keyword>
<comment type="caution">
    <text evidence="3">The sequence shown here is derived from an EMBL/GenBank/DDBJ whole genome shotgun (WGS) entry which is preliminary data.</text>
</comment>
<keyword evidence="2" id="KW-1133">Transmembrane helix</keyword>